<keyword evidence="4" id="KW-0804">Transcription</keyword>
<dbReference type="InterPro" id="IPR050913">
    <property type="entry name" value="AP2/ERF_ERF"/>
</dbReference>
<feature type="compositionally biased region" description="Low complexity" evidence="6">
    <location>
        <begin position="256"/>
        <end position="273"/>
    </location>
</feature>
<evidence type="ECO:0000256" key="3">
    <source>
        <dbReference type="ARBA" id="ARBA00023125"/>
    </source>
</evidence>
<feature type="compositionally biased region" description="Polar residues" evidence="6">
    <location>
        <begin position="190"/>
        <end position="199"/>
    </location>
</feature>
<accession>A0A8J5EVW8</accession>
<evidence type="ECO:0000313" key="8">
    <source>
        <dbReference type="EMBL" id="KAG6475181.1"/>
    </source>
</evidence>
<comment type="subcellular location">
    <subcellularLocation>
        <location evidence="1">Nucleus</location>
    </subcellularLocation>
</comment>
<keyword evidence="2" id="KW-0805">Transcription regulation</keyword>
<dbReference type="SMART" id="SM00380">
    <property type="entry name" value="AP2"/>
    <property type="match status" value="1"/>
</dbReference>
<reference evidence="8 9" key="1">
    <citation type="submission" date="2020-08" db="EMBL/GenBank/DDBJ databases">
        <title>Plant Genome Project.</title>
        <authorList>
            <person name="Zhang R.-G."/>
        </authorList>
    </citation>
    <scope>NUCLEOTIDE SEQUENCE [LARGE SCALE GENOMIC DNA]</scope>
    <source>
        <tissue evidence="8">Rhizome</tissue>
    </source>
</reference>
<dbReference type="PROSITE" id="PS51032">
    <property type="entry name" value="AP2_ERF"/>
    <property type="match status" value="1"/>
</dbReference>
<feature type="domain" description="AP2/ERF" evidence="7">
    <location>
        <begin position="201"/>
        <end position="258"/>
    </location>
</feature>
<name>A0A8J5EVW8_ZINOF</name>
<dbReference type="SUPFAM" id="SSF54171">
    <property type="entry name" value="DNA-binding domain"/>
    <property type="match status" value="1"/>
</dbReference>
<dbReference type="InterPro" id="IPR001471">
    <property type="entry name" value="AP2/ERF_dom"/>
</dbReference>
<sequence>MSSGDLDLFSHGAGNFAASNQRSISGSCVVGGLTFFLFALSATSSFISCAPCVPLKWEGSKRTDSMRYTRVGFGVKLRKTMTALRHMLGKQPHKMGKRRAKNQQQLVRSGSSCQHESKRRARTIRVVFDDPDATESSGDEGFSYSFRRRRAIHEFPAPPSLPAAFSPASSRESSGRNRKIAQTRKPQLKSLGSLTSPSSARFKGVRQRPWGKWAAEIRDPIRGVRLWLGTYDTAEAAAAAYAAAALRFQAEKKNLSRTSSDATSSSASTRYDAIGTQDPPSPSSVLYRRGAPANASIVVEESIAELFVEQSLSLAETGLAFEPDLFPMDQMEPELLPTDQFIGFESIPIDEEITGDDFPSLEILNQWMDFDYKSCSKKFVALPSLLTNILEAGRCSTASCEPIDRGRSQTLLDSPSAASHSTIATWLNSMDSFLLRRVDVGLEVPRRNTPSSWRQQCWLSSAGRQCSGLGHGTPSRRARGAAKCSMKCEVKQRLGYAYFNGPRINSTAEEFLAAFYHSKDSLKESLPAEFTSAVIFASVR</sequence>
<feature type="region of interest" description="Disordered" evidence="6">
    <location>
        <begin position="156"/>
        <end position="205"/>
    </location>
</feature>
<comment type="caution">
    <text evidence="8">The sequence shown here is derived from an EMBL/GenBank/DDBJ whole genome shotgun (WGS) entry which is preliminary data.</text>
</comment>
<dbReference type="GO" id="GO:0003677">
    <property type="term" value="F:DNA binding"/>
    <property type="evidence" value="ECO:0007669"/>
    <property type="project" value="UniProtKB-KW"/>
</dbReference>
<dbReference type="InterPro" id="IPR016177">
    <property type="entry name" value="DNA-bd_dom_sf"/>
</dbReference>
<dbReference type="PANTHER" id="PTHR31194">
    <property type="entry name" value="SHN SHINE , DNA BINDING / TRANSCRIPTION FACTOR"/>
    <property type="match status" value="1"/>
</dbReference>
<dbReference type="CDD" id="cd00018">
    <property type="entry name" value="AP2"/>
    <property type="match status" value="1"/>
</dbReference>
<evidence type="ECO:0000256" key="2">
    <source>
        <dbReference type="ARBA" id="ARBA00023015"/>
    </source>
</evidence>
<evidence type="ECO:0000259" key="7">
    <source>
        <dbReference type="PROSITE" id="PS51032"/>
    </source>
</evidence>
<evidence type="ECO:0000256" key="6">
    <source>
        <dbReference type="SAM" id="MobiDB-lite"/>
    </source>
</evidence>
<dbReference type="Gene3D" id="3.30.730.10">
    <property type="entry name" value="AP2/ERF domain"/>
    <property type="match status" value="1"/>
</dbReference>
<evidence type="ECO:0000256" key="1">
    <source>
        <dbReference type="ARBA" id="ARBA00004123"/>
    </source>
</evidence>
<dbReference type="GO" id="GO:0005634">
    <property type="term" value="C:nucleus"/>
    <property type="evidence" value="ECO:0007669"/>
    <property type="project" value="UniProtKB-SubCell"/>
</dbReference>
<keyword evidence="5" id="KW-0539">Nucleus</keyword>
<dbReference type="GO" id="GO:0003700">
    <property type="term" value="F:DNA-binding transcription factor activity"/>
    <property type="evidence" value="ECO:0007669"/>
    <property type="project" value="InterPro"/>
</dbReference>
<dbReference type="AlphaFoldDB" id="A0A8J5EVW8"/>
<keyword evidence="9" id="KW-1185">Reference proteome</keyword>
<dbReference type="EMBL" id="JACMSC010000018">
    <property type="protein sequence ID" value="KAG6475181.1"/>
    <property type="molecule type" value="Genomic_DNA"/>
</dbReference>
<proteinExistence type="predicted"/>
<dbReference type="Proteomes" id="UP000734854">
    <property type="component" value="Unassembled WGS sequence"/>
</dbReference>
<dbReference type="PRINTS" id="PR00367">
    <property type="entry name" value="ETHRSPELEMNT"/>
</dbReference>
<keyword evidence="3" id="KW-0238">DNA-binding</keyword>
<protein>
    <recommendedName>
        <fullName evidence="7">AP2/ERF domain-containing protein</fullName>
    </recommendedName>
</protein>
<feature type="region of interest" description="Disordered" evidence="6">
    <location>
        <begin position="254"/>
        <end position="284"/>
    </location>
</feature>
<gene>
    <name evidence="8" type="ORF">ZIOFF_064399</name>
</gene>
<evidence type="ECO:0000256" key="5">
    <source>
        <dbReference type="ARBA" id="ARBA00023242"/>
    </source>
</evidence>
<evidence type="ECO:0000313" key="9">
    <source>
        <dbReference type="Proteomes" id="UP000734854"/>
    </source>
</evidence>
<dbReference type="Pfam" id="PF00847">
    <property type="entry name" value="AP2"/>
    <property type="match status" value="1"/>
</dbReference>
<dbReference type="PANTHER" id="PTHR31194:SF202">
    <property type="entry name" value="ETHYLENE-RESPONSIVE TRANSCRIPTION FACTOR ERF070"/>
    <property type="match status" value="1"/>
</dbReference>
<evidence type="ECO:0000256" key="4">
    <source>
        <dbReference type="ARBA" id="ARBA00023163"/>
    </source>
</evidence>
<dbReference type="InterPro" id="IPR036955">
    <property type="entry name" value="AP2/ERF_dom_sf"/>
</dbReference>
<organism evidence="8 9">
    <name type="scientific">Zingiber officinale</name>
    <name type="common">Ginger</name>
    <name type="synonym">Amomum zingiber</name>
    <dbReference type="NCBI Taxonomy" id="94328"/>
    <lineage>
        <taxon>Eukaryota</taxon>
        <taxon>Viridiplantae</taxon>
        <taxon>Streptophyta</taxon>
        <taxon>Embryophyta</taxon>
        <taxon>Tracheophyta</taxon>
        <taxon>Spermatophyta</taxon>
        <taxon>Magnoliopsida</taxon>
        <taxon>Liliopsida</taxon>
        <taxon>Zingiberales</taxon>
        <taxon>Zingiberaceae</taxon>
        <taxon>Zingiber</taxon>
    </lineage>
</organism>